<dbReference type="SUPFAM" id="SSF55826">
    <property type="entry name" value="YbaK/ProRS associated domain"/>
    <property type="match status" value="1"/>
</dbReference>
<protein>
    <submittedName>
        <fullName evidence="2">Cys-tRNA(Pro) deacylase</fullName>
    </submittedName>
</protein>
<dbReference type="PANTHER" id="PTHR30411:SF1">
    <property type="entry name" value="CYTOPLASMIC PROTEIN"/>
    <property type="match status" value="1"/>
</dbReference>
<proteinExistence type="predicted"/>
<evidence type="ECO:0000313" key="3">
    <source>
        <dbReference type="Proteomes" id="UP000548476"/>
    </source>
</evidence>
<dbReference type="PANTHER" id="PTHR30411">
    <property type="entry name" value="CYTOPLASMIC PROTEIN"/>
    <property type="match status" value="1"/>
</dbReference>
<dbReference type="GO" id="GO:0002161">
    <property type="term" value="F:aminoacyl-tRNA deacylase activity"/>
    <property type="evidence" value="ECO:0007669"/>
    <property type="project" value="InterPro"/>
</dbReference>
<evidence type="ECO:0000313" key="2">
    <source>
        <dbReference type="EMBL" id="MBB6039915.1"/>
    </source>
</evidence>
<reference evidence="2 3" key="1">
    <citation type="submission" date="2020-08" db="EMBL/GenBank/DDBJ databases">
        <title>Genomic Encyclopedia of Type Strains, Phase IV (KMG-IV): sequencing the most valuable type-strain genomes for metagenomic binning, comparative biology and taxonomic classification.</title>
        <authorList>
            <person name="Goeker M."/>
        </authorList>
    </citation>
    <scope>NUCLEOTIDE SEQUENCE [LARGE SCALE GENOMIC DNA]</scope>
    <source>
        <strain evidence="2 3">YIM 65646</strain>
    </source>
</reference>
<organism evidence="2 3">
    <name type="scientific">Phytomonospora endophytica</name>
    <dbReference type="NCBI Taxonomy" id="714109"/>
    <lineage>
        <taxon>Bacteria</taxon>
        <taxon>Bacillati</taxon>
        <taxon>Actinomycetota</taxon>
        <taxon>Actinomycetes</taxon>
        <taxon>Micromonosporales</taxon>
        <taxon>Micromonosporaceae</taxon>
        <taxon>Phytomonospora</taxon>
    </lineage>
</organism>
<feature type="domain" description="YbaK/aminoacyl-tRNA synthetase-associated" evidence="1">
    <location>
        <begin position="31"/>
        <end position="146"/>
    </location>
</feature>
<accession>A0A841FU86</accession>
<keyword evidence="3" id="KW-1185">Reference proteome</keyword>
<sequence length="158" mass="16171">MTTEHPPAIAAMLADAEAHGVAVEVRPRPVANSLPEAAAILGVTPADIAKTLVVRRGDGDYLFAVVPGDRAIAWPKLRAAVGVKRLSLPNADDALAATGYERGTITPIGASRAWPLYVDASLTGARVAMGAGAHGFSAFVDIDELVAGYGASLADISD</sequence>
<dbReference type="RefSeq" id="WP_203686961.1">
    <property type="nucleotide sequence ID" value="NZ_BONT01000103.1"/>
</dbReference>
<dbReference type="Gene3D" id="3.90.960.10">
    <property type="entry name" value="YbaK/aminoacyl-tRNA synthetase-associated domain"/>
    <property type="match status" value="1"/>
</dbReference>
<gene>
    <name evidence="2" type="ORF">HNR73_007814</name>
</gene>
<evidence type="ECO:0000259" key="1">
    <source>
        <dbReference type="Pfam" id="PF04073"/>
    </source>
</evidence>
<dbReference type="InterPro" id="IPR036754">
    <property type="entry name" value="YbaK/aa-tRNA-synt-asso_dom_sf"/>
</dbReference>
<comment type="caution">
    <text evidence="2">The sequence shown here is derived from an EMBL/GenBank/DDBJ whole genome shotgun (WGS) entry which is preliminary data.</text>
</comment>
<dbReference type="Proteomes" id="UP000548476">
    <property type="component" value="Unassembled WGS sequence"/>
</dbReference>
<dbReference type="CDD" id="cd04332">
    <property type="entry name" value="YbaK_like"/>
    <property type="match status" value="1"/>
</dbReference>
<dbReference type="EMBL" id="JACHGT010000027">
    <property type="protein sequence ID" value="MBB6039915.1"/>
    <property type="molecule type" value="Genomic_DNA"/>
</dbReference>
<dbReference type="AlphaFoldDB" id="A0A841FU86"/>
<dbReference type="InterPro" id="IPR007214">
    <property type="entry name" value="YbaK/aa-tRNA-synth-assoc-dom"/>
</dbReference>
<name>A0A841FU86_9ACTN</name>
<dbReference type="Pfam" id="PF04073">
    <property type="entry name" value="tRNA_edit"/>
    <property type="match status" value="1"/>
</dbReference>